<reference evidence="4 5" key="1">
    <citation type="journal article" date="2019" name="Sci. Rep.">
        <title>Comparative genomics of chytrid fungi reveal insights into the obligate biotrophic and pathogenic lifestyle of Synchytrium endobioticum.</title>
        <authorList>
            <person name="van de Vossenberg B.T.L.H."/>
            <person name="Warris S."/>
            <person name="Nguyen H.D.T."/>
            <person name="van Gent-Pelzer M.P.E."/>
            <person name="Joly D.L."/>
            <person name="van de Geest H.C."/>
            <person name="Bonants P.J.M."/>
            <person name="Smith D.S."/>
            <person name="Levesque C.A."/>
            <person name="van der Lee T.A.J."/>
        </authorList>
    </citation>
    <scope>NUCLEOTIDE SEQUENCE [LARGE SCALE GENOMIC DNA]</scope>
    <source>
        <strain evidence="4 5">CBS 675.73</strain>
    </source>
</reference>
<dbReference type="SUPFAM" id="SSF50978">
    <property type="entry name" value="WD40 repeat-like"/>
    <property type="match status" value="1"/>
</dbReference>
<name>A0A507FNB4_9FUNG</name>
<dbReference type="InterPro" id="IPR001680">
    <property type="entry name" value="WD40_rpt"/>
</dbReference>
<dbReference type="InterPro" id="IPR009771">
    <property type="entry name" value="RIC1_C"/>
</dbReference>
<evidence type="ECO:0000256" key="1">
    <source>
        <dbReference type="ARBA" id="ARBA00004370"/>
    </source>
</evidence>
<dbReference type="GO" id="GO:0006886">
    <property type="term" value="P:intracellular protein transport"/>
    <property type="evidence" value="ECO:0007669"/>
    <property type="project" value="InterPro"/>
</dbReference>
<keyword evidence="5" id="KW-1185">Reference proteome</keyword>
<dbReference type="InterPro" id="IPR036322">
    <property type="entry name" value="WD40_repeat_dom_sf"/>
</dbReference>
<dbReference type="Pfam" id="PF25440">
    <property type="entry name" value="Beta-prop_RIC1_2nd"/>
    <property type="match status" value="1"/>
</dbReference>
<dbReference type="OrthoDB" id="67540at2759"/>
<dbReference type="Pfam" id="PF07064">
    <property type="entry name" value="RIC1"/>
    <property type="match status" value="1"/>
</dbReference>
<dbReference type="InterPro" id="IPR040096">
    <property type="entry name" value="Ric1"/>
</dbReference>
<dbReference type="GO" id="GO:0005829">
    <property type="term" value="C:cytosol"/>
    <property type="evidence" value="ECO:0007669"/>
    <property type="project" value="TreeGrafter"/>
</dbReference>
<keyword evidence="2" id="KW-0472">Membrane</keyword>
<dbReference type="AlphaFoldDB" id="A0A507FNB4"/>
<sequence length="1130" mass="125299">MYFAEGSSTRLSARNGSGAWETADMRDGKTGGILDMALSKDGEFLAAVKRRVLMIWTARPRVLVAKCIRAQITVDEDGSNWAVFWSHDSSTVVVVTDRGFLHFYNLVADAPSSLSLAFPSTHSHTMGPGEGNGVASISLSFKMALEIDAGIMWYGIGIENEALFCTRDSPSLLSLSWAGLVNDSDTIPLADLAFLVDPDSSLEQMCTNDSMDLFVFIDQAGRGYLAQRLYEEMFEDDSGDDTSEKEFSDNEYQFPNAQSRYLPSYAWAGLCFFDPEDTTSGHKAKATSLAINSRFLLVAVGDASGSIFIYKLSSDRYEVTFSHELKHTPDTSSHSKRGPVSSMSWTSCGNALAVGWKNGGVSVWSAFGHQLFETRLDDQMEDLDKSRIDSYFFGVKRLFWGHGNVELFVLSSSAAEQDIYAIKFWHSPLTACPVTDSNSVCLVGNDHLLIRRGINDGFDAISLDMSEWESIQIPVAYIAKNWPIQYAATNKSGGSIAIAGKQGLAYHNCVTNRWKLFGIQGREQSFSVRGGLLWFEDMIVAAALNATETENQILIFSKDENMDFKCSHIEIAPLPIVLLCSTGSVLMCLMNDGVLRRFSIVPTEATIMLKLEQQIVLDFVIDILPAVQSITWNQGVLSVLNETSTDMWTHTEVADKVEYARIAKNISGIESILCLFRCSELQLSFPADGFTSESVLRSPVALKADFYPLAILFSRGILIGLECVISSSIAMQCVLFKMESKSLLFLGAIARFFLNAGSPESAFQFMRNYRRFKYFSHALEMLLHTVAEDDMGSKLGESDATLPTVIQFLKRFPTFLDIVALCARKSDVSIWESFFQVAGNPQDLFKECLGLGYLRTATSYLIIIQTLEPAAVSIQFAVDLLKKALEMEDFKTAKELIRFYKSINGYSGDIMNTLKHSIPGSLSRLNLENENNIHQPVDPDASNIKGQSHIENSFDSSLNILSRNRAAQIRNLSDAFSVTHQQFGLPFPEEFDEKEYTPEIPSVKKRMSLPSGFNPSHELSGNGTLRLDISAARRVHAGPKSAHVTSFNEHAINVTPKVFDEIRTLAHCVMEAGCHQWSLLLYSILFDVRCIVNILQGAGKEHAASLVELLNFSSEGYKALGRKIQEIIKQ</sequence>
<accession>A0A507FNB4</accession>
<evidence type="ECO:0000313" key="4">
    <source>
        <dbReference type="EMBL" id="TPX76816.1"/>
    </source>
</evidence>
<dbReference type="EMBL" id="QEAP01000035">
    <property type="protein sequence ID" value="TPX76816.1"/>
    <property type="molecule type" value="Genomic_DNA"/>
</dbReference>
<dbReference type="Proteomes" id="UP000320333">
    <property type="component" value="Unassembled WGS sequence"/>
</dbReference>
<dbReference type="PANTHER" id="PTHR22746:SF10">
    <property type="entry name" value="GUANINE NUCLEOTIDE EXCHANGE FACTOR SUBUNIT RIC1"/>
    <property type="match status" value="1"/>
</dbReference>
<dbReference type="PANTHER" id="PTHR22746">
    <property type="entry name" value="RAB6A-GEF COMPLEX PARTNER PROTEIN 1"/>
    <property type="match status" value="1"/>
</dbReference>
<evidence type="ECO:0000259" key="3">
    <source>
        <dbReference type="Pfam" id="PF07064"/>
    </source>
</evidence>
<organism evidence="4 5">
    <name type="scientific">Chytriomyces confervae</name>
    <dbReference type="NCBI Taxonomy" id="246404"/>
    <lineage>
        <taxon>Eukaryota</taxon>
        <taxon>Fungi</taxon>
        <taxon>Fungi incertae sedis</taxon>
        <taxon>Chytridiomycota</taxon>
        <taxon>Chytridiomycota incertae sedis</taxon>
        <taxon>Chytridiomycetes</taxon>
        <taxon>Chytridiales</taxon>
        <taxon>Chytriomycetaceae</taxon>
        <taxon>Chytriomyces</taxon>
    </lineage>
</organism>
<dbReference type="GO" id="GO:0034066">
    <property type="term" value="C:Ric1-Rgp1 guanyl-nucleotide exchange factor complex"/>
    <property type="evidence" value="ECO:0007669"/>
    <property type="project" value="InterPro"/>
</dbReference>
<dbReference type="InterPro" id="IPR015943">
    <property type="entry name" value="WD40/YVTN_repeat-like_dom_sf"/>
</dbReference>
<proteinExistence type="predicted"/>
<feature type="domain" description="RIC1 C-terminal alpha solenoid region" evidence="3">
    <location>
        <begin position="751"/>
        <end position="910"/>
    </location>
</feature>
<protein>
    <recommendedName>
        <fullName evidence="3">RIC1 C-terminal alpha solenoid region domain-containing protein</fullName>
    </recommendedName>
</protein>
<gene>
    <name evidence="4" type="ORF">CcCBS67573_g01891</name>
</gene>
<evidence type="ECO:0000313" key="5">
    <source>
        <dbReference type="Proteomes" id="UP000320333"/>
    </source>
</evidence>
<comment type="caution">
    <text evidence="4">The sequence shown here is derived from an EMBL/GenBank/DDBJ whole genome shotgun (WGS) entry which is preliminary data.</text>
</comment>
<dbReference type="GO" id="GO:0042147">
    <property type="term" value="P:retrograde transport, endosome to Golgi"/>
    <property type="evidence" value="ECO:0007669"/>
    <property type="project" value="TreeGrafter"/>
</dbReference>
<dbReference type="STRING" id="246404.A0A507FNB4"/>
<comment type="subcellular location">
    <subcellularLocation>
        <location evidence="1">Membrane</location>
    </subcellularLocation>
</comment>
<evidence type="ECO:0000256" key="2">
    <source>
        <dbReference type="ARBA" id="ARBA00023136"/>
    </source>
</evidence>
<dbReference type="SMART" id="SM00320">
    <property type="entry name" value="WD40"/>
    <property type="match status" value="4"/>
</dbReference>
<dbReference type="GO" id="GO:0000139">
    <property type="term" value="C:Golgi membrane"/>
    <property type="evidence" value="ECO:0007669"/>
    <property type="project" value="TreeGrafter"/>
</dbReference>
<dbReference type="Gene3D" id="2.130.10.10">
    <property type="entry name" value="YVTN repeat-like/Quinoprotein amine dehydrogenase"/>
    <property type="match status" value="1"/>
</dbReference>